<reference key="1">
    <citation type="submission" date="2009-08" db="EMBL/GenBank/DDBJ databases">
        <title>The genome sequence of Spirochaeta thermophila DSM6192.</title>
        <authorList>
            <person name="Angelov A."/>
            <person name="Mientus M."/>
            <person name="Wittenberg S."/>
            <person name="Lehmann R."/>
            <person name="Liesegang H."/>
            <person name="Daniel R."/>
            <person name="Liebl W."/>
        </authorList>
    </citation>
    <scope>NUCLEOTIDE SEQUENCE</scope>
    <source>
        <strain>DSM 6192</strain>
    </source>
</reference>
<dbReference type="FunFam" id="3.90.1010.10:FF:000002">
    <property type="entry name" value="Iron-sulfur cluster assembly scaffold protein NifU"/>
    <property type="match status" value="1"/>
</dbReference>
<dbReference type="PANTHER" id="PTHR10093">
    <property type="entry name" value="IRON-SULFUR CLUSTER ASSEMBLY ENZYME NIFU HOMOLOG"/>
    <property type="match status" value="1"/>
</dbReference>
<dbReference type="Proteomes" id="UP000001296">
    <property type="component" value="Chromosome"/>
</dbReference>
<dbReference type="Gene3D" id="3.90.1010.10">
    <property type="match status" value="1"/>
</dbReference>
<dbReference type="AlphaFoldDB" id="E0RQN7"/>
<dbReference type="Pfam" id="PF01592">
    <property type="entry name" value="NifU_N"/>
    <property type="match status" value="1"/>
</dbReference>
<evidence type="ECO:0000256" key="1">
    <source>
        <dbReference type="ARBA" id="ARBA00006420"/>
    </source>
</evidence>
<evidence type="ECO:0000259" key="2">
    <source>
        <dbReference type="Pfam" id="PF01592"/>
    </source>
</evidence>
<dbReference type="InterPro" id="IPR002871">
    <property type="entry name" value="NIF_FeS_clus_asmbl_NifU_N"/>
</dbReference>
<dbReference type="RefSeq" id="WP_013313382.1">
    <property type="nucleotide sequence ID" value="NC_014484.1"/>
</dbReference>
<dbReference type="NCBIfam" id="TIGR01994">
    <property type="entry name" value="SUF_scaf_2"/>
    <property type="match status" value="1"/>
</dbReference>
<dbReference type="GO" id="GO:0005506">
    <property type="term" value="F:iron ion binding"/>
    <property type="evidence" value="ECO:0007669"/>
    <property type="project" value="InterPro"/>
</dbReference>
<dbReference type="PaxDb" id="665571-STHERM_c05760"/>
<dbReference type="HOGENOM" id="CLU_079283_4_0_12"/>
<dbReference type="eggNOG" id="COG0822">
    <property type="taxonomic scope" value="Bacteria"/>
</dbReference>
<dbReference type="KEGG" id="sta:STHERM_c05760"/>
<dbReference type="GO" id="GO:0051536">
    <property type="term" value="F:iron-sulfur cluster binding"/>
    <property type="evidence" value="ECO:0007669"/>
    <property type="project" value="InterPro"/>
</dbReference>
<evidence type="ECO:0000313" key="3">
    <source>
        <dbReference type="EMBL" id="ADN01541.1"/>
    </source>
</evidence>
<reference evidence="3 4" key="2">
    <citation type="journal article" date="2010" name="J. Bacteriol.">
        <title>Genome sequence of the polysaccharide-degrading, thermophilic anaerobe Spirochaeta thermophila DSM 6192.</title>
        <authorList>
            <person name="Angelov A."/>
            <person name="Liebl S."/>
            <person name="Ballschmiter M."/>
            <person name="Bomeke M."/>
            <person name="Lehmann R."/>
            <person name="Liesegang H."/>
            <person name="Daniel R."/>
            <person name="Liebl W."/>
        </authorList>
    </citation>
    <scope>NUCLEOTIDE SEQUENCE [LARGE SCALE GENOMIC DNA]</scope>
    <source>
        <strain evidence="4">ATCC 49972 / DSM 6192 / RI 19.B1</strain>
    </source>
</reference>
<organism evidence="3 4">
    <name type="scientific">Winmispira thermophila (strain ATCC 49972 / DSM 6192 / RI 19.B1)</name>
    <name type="common">Spirochaeta thermophila</name>
    <dbReference type="NCBI Taxonomy" id="665571"/>
    <lineage>
        <taxon>Bacteria</taxon>
        <taxon>Pseudomonadati</taxon>
        <taxon>Spirochaetota</taxon>
        <taxon>Spirochaetia</taxon>
        <taxon>Winmispirales</taxon>
        <taxon>Winmispiraceae</taxon>
        <taxon>Winmispira</taxon>
    </lineage>
</organism>
<dbReference type="CDD" id="cd06664">
    <property type="entry name" value="IscU_like"/>
    <property type="match status" value="1"/>
</dbReference>
<dbReference type="GO" id="GO:0016226">
    <property type="term" value="P:iron-sulfur cluster assembly"/>
    <property type="evidence" value="ECO:0007669"/>
    <property type="project" value="InterPro"/>
</dbReference>
<gene>
    <name evidence="3" type="ordered locus">STHERM_c05760</name>
</gene>
<dbReference type="EMBL" id="CP001698">
    <property type="protein sequence ID" value="ADN01541.1"/>
    <property type="molecule type" value="Genomic_DNA"/>
</dbReference>
<evidence type="ECO:0000313" key="4">
    <source>
        <dbReference type="Proteomes" id="UP000001296"/>
    </source>
</evidence>
<dbReference type="SUPFAM" id="SSF82649">
    <property type="entry name" value="SufE/NifU"/>
    <property type="match status" value="1"/>
</dbReference>
<feature type="domain" description="NIF system FeS cluster assembly NifU N-terminal" evidence="2">
    <location>
        <begin position="6"/>
        <end position="124"/>
    </location>
</feature>
<name>E0RQN7_WINT6</name>
<sequence>MHDELYQEILLDHYRHPRNKRPLPHIPESRAHENPTCGDSVKLEVKLHDGVIEEVAFDGKGCAIDTASASIMTELLKGKTVEEALALAEKVIRMIRGEDPTPFEEFGDLVVFSGLSAYPVRVKCATLPWHALLDEISKLRSDIPSR</sequence>
<accession>E0RQN7</accession>
<protein>
    <recommendedName>
        <fullName evidence="2">NIF system FeS cluster assembly NifU N-terminal domain-containing protein</fullName>
    </recommendedName>
</protein>
<comment type="similarity">
    <text evidence="1">Belongs to the NifU family.</text>
</comment>
<proteinExistence type="inferred from homology"/>